<name>A0A6M2E0K3_XENCH</name>
<sequence length="130" mass="14575">MILNCNRRGCVSEIIWKSLIVQFLVGQTAAIVSYMSLRAISAVVRRVCWFFTIEGTMRIALSGTEIRSIAVAFSVPELSTYFALHCSFVVVRGFDIFDIVSKRCKCVFNFICICSVMAVSDNDSICTVFF</sequence>
<proteinExistence type="predicted"/>
<dbReference type="AlphaFoldDB" id="A0A6M2E0K3"/>
<accession>A0A6M2E0K3</accession>
<evidence type="ECO:0000313" key="1">
    <source>
        <dbReference type="EMBL" id="NOV50367.1"/>
    </source>
</evidence>
<protein>
    <submittedName>
        <fullName evidence="1">Putative secreted protein</fullName>
    </submittedName>
</protein>
<organism evidence="1">
    <name type="scientific">Xenopsylla cheopis</name>
    <name type="common">Oriental rat flea</name>
    <name type="synonym">Pulex cheopis</name>
    <dbReference type="NCBI Taxonomy" id="163159"/>
    <lineage>
        <taxon>Eukaryota</taxon>
        <taxon>Metazoa</taxon>
        <taxon>Ecdysozoa</taxon>
        <taxon>Arthropoda</taxon>
        <taxon>Hexapoda</taxon>
        <taxon>Insecta</taxon>
        <taxon>Pterygota</taxon>
        <taxon>Neoptera</taxon>
        <taxon>Endopterygota</taxon>
        <taxon>Siphonaptera</taxon>
        <taxon>Pulicidae</taxon>
        <taxon>Xenopsyllinae</taxon>
        <taxon>Xenopsylla</taxon>
    </lineage>
</organism>
<dbReference type="EMBL" id="GIIL01006641">
    <property type="protein sequence ID" value="NOV50367.1"/>
    <property type="molecule type" value="Transcribed_RNA"/>
</dbReference>
<reference evidence="1" key="1">
    <citation type="submission" date="2020-03" db="EMBL/GenBank/DDBJ databases">
        <title>Transcriptomic Profiling of the Digestive Tract of the Rat Flea, Xenopsylla cheopis, Following Blood Feeding and Infection with Yersinia pestis.</title>
        <authorList>
            <person name="Bland D.M."/>
            <person name="Martens C.A."/>
            <person name="Virtaneva K."/>
            <person name="Kanakabandi K."/>
            <person name="Long D."/>
            <person name="Rosenke R."/>
            <person name="Saturday G.A."/>
            <person name="Hoyt F.H."/>
            <person name="Bruno D.P."/>
            <person name="Ribeiro J.M.C."/>
            <person name="Hinnebusch J."/>
        </authorList>
    </citation>
    <scope>NUCLEOTIDE SEQUENCE</scope>
</reference>